<protein>
    <submittedName>
        <fullName evidence="2">Uncharacterized protein</fullName>
    </submittedName>
</protein>
<dbReference type="EMBL" id="JABSTR010000001">
    <property type="protein sequence ID" value="KAH9361845.1"/>
    <property type="molecule type" value="Genomic_DNA"/>
</dbReference>
<gene>
    <name evidence="2" type="ORF">HPB48_003746</name>
</gene>
<name>A0A9J6FFT9_HAELO</name>
<dbReference type="AlphaFoldDB" id="A0A9J6FFT9"/>
<comment type="caution">
    <text evidence="2">The sequence shown here is derived from an EMBL/GenBank/DDBJ whole genome shotgun (WGS) entry which is preliminary data.</text>
</comment>
<feature type="region of interest" description="Disordered" evidence="1">
    <location>
        <begin position="1"/>
        <end position="31"/>
    </location>
</feature>
<evidence type="ECO:0000313" key="3">
    <source>
        <dbReference type="Proteomes" id="UP000821853"/>
    </source>
</evidence>
<dbReference type="Proteomes" id="UP000821853">
    <property type="component" value="Chromosome 1"/>
</dbReference>
<sequence length="348" mass="38821">MRREAPEPVFFHYNQREKAPPWGQKEKGHSRTAGTAIWSLGDAGPNERSRAACNRTRLRPIKEAERTSRRQAMAAARTAHTEAGRARNSRRFGGAAADAPQRLLRNDKWPLLVLQQLRLAQATPKANLCAPWSRKRGRETDAPCLPPLPVSVSRTSLQEEPWRPRGAEGGGGAVGTQAAGFRQLSSAAGGAKTLFFSSDKTKFPQHERQDEKRLPYSAVKEPRAAGGRIERRSRSRVEGGHGSSGRSRLFQATGARRGEERKPGATGGVGRRVPYCGLSIMRRRPRIFLWWRGGVAPRKLPRWQSTAAKSKFPGRATRCHLRILEVRRNAHFRRAESPCHCPSKRLFA</sequence>
<proteinExistence type="predicted"/>
<feature type="region of interest" description="Disordered" evidence="1">
    <location>
        <begin position="140"/>
        <end position="176"/>
    </location>
</feature>
<reference evidence="2 3" key="1">
    <citation type="journal article" date="2020" name="Cell">
        <title>Large-Scale Comparative Analyses of Tick Genomes Elucidate Their Genetic Diversity and Vector Capacities.</title>
        <authorList>
            <consortium name="Tick Genome and Microbiome Consortium (TIGMIC)"/>
            <person name="Jia N."/>
            <person name="Wang J."/>
            <person name="Shi W."/>
            <person name="Du L."/>
            <person name="Sun Y."/>
            <person name="Zhan W."/>
            <person name="Jiang J.F."/>
            <person name="Wang Q."/>
            <person name="Zhang B."/>
            <person name="Ji P."/>
            <person name="Bell-Sakyi L."/>
            <person name="Cui X.M."/>
            <person name="Yuan T.T."/>
            <person name="Jiang B.G."/>
            <person name="Yang W.F."/>
            <person name="Lam T.T."/>
            <person name="Chang Q.C."/>
            <person name="Ding S.J."/>
            <person name="Wang X.J."/>
            <person name="Zhu J.G."/>
            <person name="Ruan X.D."/>
            <person name="Zhao L."/>
            <person name="Wei J.T."/>
            <person name="Ye R.Z."/>
            <person name="Que T.C."/>
            <person name="Du C.H."/>
            <person name="Zhou Y.H."/>
            <person name="Cheng J.X."/>
            <person name="Dai P.F."/>
            <person name="Guo W.B."/>
            <person name="Han X.H."/>
            <person name="Huang E.J."/>
            <person name="Li L.F."/>
            <person name="Wei W."/>
            <person name="Gao Y.C."/>
            <person name="Liu J.Z."/>
            <person name="Shao H.Z."/>
            <person name="Wang X."/>
            <person name="Wang C.C."/>
            <person name="Yang T.C."/>
            <person name="Huo Q.B."/>
            <person name="Li W."/>
            <person name="Chen H.Y."/>
            <person name="Chen S.E."/>
            <person name="Zhou L.G."/>
            <person name="Ni X.B."/>
            <person name="Tian J.H."/>
            <person name="Sheng Y."/>
            <person name="Liu T."/>
            <person name="Pan Y.S."/>
            <person name="Xia L.Y."/>
            <person name="Li J."/>
            <person name="Zhao F."/>
            <person name="Cao W.C."/>
        </authorList>
    </citation>
    <scope>NUCLEOTIDE SEQUENCE [LARGE SCALE GENOMIC DNA]</scope>
    <source>
        <strain evidence="2">HaeL-2018</strain>
    </source>
</reference>
<feature type="compositionally biased region" description="Basic and acidic residues" evidence="1">
    <location>
        <begin position="202"/>
        <end position="239"/>
    </location>
</feature>
<feature type="region of interest" description="Disordered" evidence="1">
    <location>
        <begin position="202"/>
        <end position="268"/>
    </location>
</feature>
<keyword evidence="3" id="KW-1185">Reference proteome</keyword>
<feature type="region of interest" description="Disordered" evidence="1">
    <location>
        <begin position="76"/>
        <end position="96"/>
    </location>
</feature>
<dbReference type="VEuPathDB" id="VectorBase:HLOH_042863"/>
<feature type="compositionally biased region" description="Basic and acidic residues" evidence="1">
    <location>
        <begin position="14"/>
        <end position="29"/>
    </location>
</feature>
<accession>A0A9J6FFT9</accession>
<evidence type="ECO:0000256" key="1">
    <source>
        <dbReference type="SAM" id="MobiDB-lite"/>
    </source>
</evidence>
<evidence type="ECO:0000313" key="2">
    <source>
        <dbReference type="EMBL" id="KAH9361845.1"/>
    </source>
</evidence>
<organism evidence="2 3">
    <name type="scientific">Haemaphysalis longicornis</name>
    <name type="common">Bush tick</name>
    <dbReference type="NCBI Taxonomy" id="44386"/>
    <lineage>
        <taxon>Eukaryota</taxon>
        <taxon>Metazoa</taxon>
        <taxon>Ecdysozoa</taxon>
        <taxon>Arthropoda</taxon>
        <taxon>Chelicerata</taxon>
        <taxon>Arachnida</taxon>
        <taxon>Acari</taxon>
        <taxon>Parasitiformes</taxon>
        <taxon>Ixodida</taxon>
        <taxon>Ixodoidea</taxon>
        <taxon>Ixodidae</taxon>
        <taxon>Haemaphysalinae</taxon>
        <taxon>Haemaphysalis</taxon>
    </lineage>
</organism>